<dbReference type="AlphaFoldDB" id="A0A660L670"/>
<gene>
    <name evidence="10" type="ORF">C7438_0571</name>
</gene>
<comment type="caution">
    <text evidence="10">The sequence shown here is derived from an EMBL/GenBank/DDBJ whole genome shotgun (WGS) entry which is preliminary data.</text>
</comment>
<comment type="similarity">
    <text evidence="2">Belongs to the major facilitator superfamily. TCR/Tet family.</text>
</comment>
<organism evidence="10 11">
    <name type="scientific">Brockia lithotrophica</name>
    <dbReference type="NCBI Taxonomy" id="933949"/>
    <lineage>
        <taxon>Bacteria</taxon>
        <taxon>Bacillati</taxon>
        <taxon>Bacillota</taxon>
        <taxon>Bacilli</taxon>
        <taxon>Bacillales</taxon>
        <taxon>Bacillales Family X. Incertae Sedis</taxon>
        <taxon>Brockia</taxon>
    </lineage>
</organism>
<keyword evidence="3" id="KW-0813">Transport</keyword>
<accession>A0A660L670</accession>
<dbReference type="InterPro" id="IPR011701">
    <property type="entry name" value="MFS"/>
</dbReference>
<dbReference type="Proteomes" id="UP000267019">
    <property type="component" value="Unassembled WGS sequence"/>
</dbReference>
<feature type="transmembrane region" description="Helical" evidence="8">
    <location>
        <begin position="41"/>
        <end position="61"/>
    </location>
</feature>
<dbReference type="GO" id="GO:0022857">
    <property type="term" value="F:transmembrane transporter activity"/>
    <property type="evidence" value="ECO:0007669"/>
    <property type="project" value="InterPro"/>
</dbReference>
<dbReference type="InterPro" id="IPR020846">
    <property type="entry name" value="MFS_dom"/>
</dbReference>
<comment type="subcellular location">
    <subcellularLocation>
        <location evidence="1">Cell membrane</location>
        <topology evidence="1">Multi-pass membrane protein</topology>
    </subcellularLocation>
</comment>
<dbReference type="EMBL" id="RBIJ01000001">
    <property type="protein sequence ID" value="RKQ88918.1"/>
    <property type="molecule type" value="Genomic_DNA"/>
</dbReference>
<keyword evidence="4" id="KW-1003">Cell membrane</keyword>
<feature type="transmembrane region" description="Helical" evidence="8">
    <location>
        <begin position="12"/>
        <end position="35"/>
    </location>
</feature>
<evidence type="ECO:0000256" key="4">
    <source>
        <dbReference type="ARBA" id="ARBA00022475"/>
    </source>
</evidence>
<dbReference type="InterPro" id="IPR001958">
    <property type="entry name" value="Tet-R_TetA/multi-R_MdtG-like"/>
</dbReference>
<feature type="domain" description="Major facilitator superfamily (MFS) profile" evidence="9">
    <location>
        <begin position="206"/>
        <end position="396"/>
    </location>
</feature>
<feature type="transmembrane region" description="Helical" evidence="8">
    <location>
        <begin position="242"/>
        <end position="261"/>
    </location>
</feature>
<dbReference type="SUPFAM" id="SSF103473">
    <property type="entry name" value="MFS general substrate transporter"/>
    <property type="match status" value="1"/>
</dbReference>
<keyword evidence="6 8" id="KW-1133">Transmembrane helix</keyword>
<feature type="transmembrane region" description="Helical" evidence="8">
    <location>
        <begin position="136"/>
        <end position="155"/>
    </location>
</feature>
<keyword evidence="11" id="KW-1185">Reference proteome</keyword>
<evidence type="ECO:0000256" key="1">
    <source>
        <dbReference type="ARBA" id="ARBA00004651"/>
    </source>
</evidence>
<dbReference type="PANTHER" id="PTHR43124:SF3">
    <property type="entry name" value="CHLORAMPHENICOL EFFLUX PUMP RV0191"/>
    <property type="match status" value="1"/>
</dbReference>
<feature type="transmembrane region" description="Helical" evidence="8">
    <location>
        <begin position="99"/>
        <end position="124"/>
    </location>
</feature>
<dbReference type="GO" id="GO:0005886">
    <property type="term" value="C:plasma membrane"/>
    <property type="evidence" value="ECO:0007669"/>
    <property type="project" value="UniProtKB-SubCell"/>
</dbReference>
<sequence>MPLPKRYPSGFFHLAFLLFATEFVRGLIVFSFLVIYGENVLGMSLTWVGLAVTAHSLADLASKSSAGFFLDRFPARVVLGVLMGISFLGLALLPFARDAWLFLLSATLFGFGISPVWLLAMGSVEEERRSAQMGTLYAFWLLGTGGGVILSNFLIGRGSVTPLYVALGVWGISLLSVAFLRDFRHPAYHPPLLREQFRVLVHQFGRIRALLPGMLFQTVAAGMLIPVIPNFLAVYQNLPYDAYSYLLLLGGGLALGGLIPMGMAADRLGRRGFLLLGFLLMGGALLFMAPPQPLGRLLFWAAVLGIGYAALLPAWNALLAQYVPHNHKGVGWGLFSTLEGLGLMLGSGLGGFLADRLTTPNVLLISGMMLLSLVFFYAFAPLHPPAFWDGSSDRVR</sequence>
<evidence type="ECO:0000313" key="10">
    <source>
        <dbReference type="EMBL" id="RKQ88918.1"/>
    </source>
</evidence>
<proteinExistence type="inferred from homology"/>
<evidence type="ECO:0000259" key="9">
    <source>
        <dbReference type="PROSITE" id="PS50850"/>
    </source>
</evidence>
<feature type="transmembrane region" description="Helical" evidence="8">
    <location>
        <begin position="161"/>
        <end position="180"/>
    </location>
</feature>
<dbReference type="PROSITE" id="PS50850">
    <property type="entry name" value="MFS"/>
    <property type="match status" value="1"/>
</dbReference>
<feature type="transmembrane region" description="Helical" evidence="8">
    <location>
        <begin position="297"/>
        <end position="318"/>
    </location>
</feature>
<dbReference type="OrthoDB" id="9815817at2"/>
<dbReference type="PANTHER" id="PTHR43124">
    <property type="entry name" value="PURINE EFFLUX PUMP PBUE"/>
    <property type="match status" value="1"/>
</dbReference>
<reference evidence="10 11" key="1">
    <citation type="submission" date="2018-10" db="EMBL/GenBank/DDBJ databases">
        <title>Genomic Encyclopedia of Type Strains, Phase IV (KMG-IV): sequencing the most valuable type-strain genomes for metagenomic binning, comparative biology and taxonomic classification.</title>
        <authorList>
            <person name="Goeker M."/>
        </authorList>
    </citation>
    <scope>NUCLEOTIDE SEQUENCE [LARGE SCALE GENOMIC DNA]</scope>
    <source>
        <strain evidence="10 11">DSM 22653</strain>
    </source>
</reference>
<evidence type="ECO:0000256" key="6">
    <source>
        <dbReference type="ARBA" id="ARBA00022989"/>
    </source>
</evidence>
<dbReference type="PROSITE" id="PS00216">
    <property type="entry name" value="SUGAR_TRANSPORT_1"/>
    <property type="match status" value="1"/>
</dbReference>
<evidence type="ECO:0000256" key="3">
    <source>
        <dbReference type="ARBA" id="ARBA00022448"/>
    </source>
</evidence>
<evidence type="ECO:0000256" key="8">
    <source>
        <dbReference type="SAM" id="Phobius"/>
    </source>
</evidence>
<dbReference type="Pfam" id="PF07690">
    <property type="entry name" value="MFS_1"/>
    <property type="match status" value="2"/>
</dbReference>
<dbReference type="PRINTS" id="PR01035">
    <property type="entry name" value="TCRTETA"/>
</dbReference>
<feature type="transmembrane region" description="Helical" evidence="8">
    <location>
        <begin position="73"/>
        <end position="93"/>
    </location>
</feature>
<evidence type="ECO:0000313" key="11">
    <source>
        <dbReference type="Proteomes" id="UP000267019"/>
    </source>
</evidence>
<feature type="transmembrane region" description="Helical" evidence="8">
    <location>
        <begin position="330"/>
        <end position="354"/>
    </location>
</feature>
<feature type="transmembrane region" description="Helical" evidence="8">
    <location>
        <begin position="214"/>
        <end position="236"/>
    </location>
</feature>
<keyword evidence="5 8" id="KW-0812">Transmembrane</keyword>
<feature type="transmembrane region" description="Helical" evidence="8">
    <location>
        <begin position="273"/>
        <end position="291"/>
    </location>
</feature>
<keyword evidence="7 8" id="KW-0472">Membrane</keyword>
<evidence type="ECO:0000256" key="2">
    <source>
        <dbReference type="ARBA" id="ARBA00007520"/>
    </source>
</evidence>
<dbReference type="InterPro" id="IPR050189">
    <property type="entry name" value="MFS_Efflux_Transporters"/>
</dbReference>
<protein>
    <submittedName>
        <fullName evidence="10">Putative MFS family arabinose efflux permease</fullName>
    </submittedName>
</protein>
<evidence type="ECO:0000256" key="7">
    <source>
        <dbReference type="ARBA" id="ARBA00023136"/>
    </source>
</evidence>
<dbReference type="Gene3D" id="1.20.1250.20">
    <property type="entry name" value="MFS general substrate transporter like domains"/>
    <property type="match status" value="2"/>
</dbReference>
<dbReference type="InterPro" id="IPR036259">
    <property type="entry name" value="MFS_trans_sf"/>
</dbReference>
<name>A0A660L670_9BACL</name>
<dbReference type="InterPro" id="IPR005829">
    <property type="entry name" value="Sugar_transporter_CS"/>
</dbReference>
<feature type="transmembrane region" description="Helical" evidence="8">
    <location>
        <begin position="360"/>
        <end position="380"/>
    </location>
</feature>
<evidence type="ECO:0000256" key="5">
    <source>
        <dbReference type="ARBA" id="ARBA00022692"/>
    </source>
</evidence>